<evidence type="ECO:0000313" key="8">
    <source>
        <dbReference type="EMBL" id="GIJ56003.1"/>
    </source>
</evidence>
<dbReference type="PANTHER" id="PTHR23513:SF6">
    <property type="entry name" value="MAJOR FACILITATOR SUPERFAMILY ASSOCIATED DOMAIN-CONTAINING PROTEIN"/>
    <property type="match status" value="1"/>
</dbReference>
<dbReference type="CDD" id="cd06173">
    <property type="entry name" value="MFS_MefA_like"/>
    <property type="match status" value="1"/>
</dbReference>
<evidence type="ECO:0000313" key="9">
    <source>
        <dbReference type="Proteomes" id="UP000612585"/>
    </source>
</evidence>
<feature type="transmembrane region" description="Helical" evidence="6">
    <location>
        <begin position="272"/>
        <end position="288"/>
    </location>
</feature>
<keyword evidence="9" id="KW-1185">Reference proteome</keyword>
<comment type="caution">
    <text evidence="8">The sequence shown here is derived from an EMBL/GenBank/DDBJ whole genome shotgun (WGS) entry which is preliminary data.</text>
</comment>
<dbReference type="InterPro" id="IPR020846">
    <property type="entry name" value="MFS_dom"/>
</dbReference>
<evidence type="ECO:0000256" key="1">
    <source>
        <dbReference type="ARBA" id="ARBA00004651"/>
    </source>
</evidence>
<evidence type="ECO:0000256" key="3">
    <source>
        <dbReference type="ARBA" id="ARBA00022692"/>
    </source>
</evidence>
<dbReference type="GO" id="GO:0022857">
    <property type="term" value="F:transmembrane transporter activity"/>
    <property type="evidence" value="ECO:0007669"/>
    <property type="project" value="InterPro"/>
</dbReference>
<dbReference type="InterPro" id="IPR036259">
    <property type="entry name" value="MFS_trans_sf"/>
</dbReference>
<proteinExistence type="predicted"/>
<feature type="transmembrane region" description="Helical" evidence="6">
    <location>
        <begin position="47"/>
        <end position="66"/>
    </location>
</feature>
<gene>
    <name evidence="8" type="ORF">Vau01_035190</name>
</gene>
<evidence type="ECO:0000259" key="7">
    <source>
        <dbReference type="PROSITE" id="PS50850"/>
    </source>
</evidence>
<feature type="transmembrane region" description="Helical" evidence="6">
    <location>
        <begin position="12"/>
        <end position="35"/>
    </location>
</feature>
<dbReference type="Pfam" id="PF00083">
    <property type="entry name" value="Sugar_tr"/>
    <property type="match status" value="1"/>
</dbReference>
<reference evidence="8" key="1">
    <citation type="submission" date="2021-01" db="EMBL/GenBank/DDBJ databases">
        <title>Whole genome shotgun sequence of Virgisporangium aurantiacum NBRC 16421.</title>
        <authorList>
            <person name="Komaki H."/>
            <person name="Tamura T."/>
        </authorList>
    </citation>
    <scope>NUCLEOTIDE SEQUENCE</scope>
    <source>
        <strain evidence="8">NBRC 16421</strain>
    </source>
</reference>
<keyword evidence="5 6" id="KW-0472">Membrane</keyword>
<dbReference type="PANTHER" id="PTHR23513">
    <property type="entry name" value="INTEGRAL MEMBRANE EFFLUX PROTEIN-RELATED"/>
    <property type="match status" value="1"/>
</dbReference>
<dbReference type="PROSITE" id="PS50850">
    <property type="entry name" value="MFS"/>
    <property type="match status" value="1"/>
</dbReference>
<dbReference type="InterPro" id="IPR011701">
    <property type="entry name" value="MFS"/>
</dbReference>
<accession>A0A8J3Z6W9</accession>
<dbReference type="Pfam" id="PF07690">
    <property type="entry name" value="MFS_1"/>
    <property type="match status" value="1"/>
</dbReference>
<dbReference type="InterPro" id="IPR005828">
    <property type="entry name" value="MFS_sugar_transport-like"/>
</dbReference>
<dbReference type="EMBL" id="BOPG01000023">
    <property type="protein sequence ID" value="GIJ56003.1"/>
    <property type="molecule type" value="Genomic_DNA"/>
</dbReference>
<sequence length="388" mass="39520">MRAALRAPGFRRLVLVWTLINFADSLLFLTIAIWVKDLTDSDSAAGLVLACLAAPALLAPFTGHLADRMSRRRLVTIAGLVAAVVVLALLVTDRLWVIYSVTLVYATIGYLLAAAQSGLVRDLLPDEHLAPANGLLTTIDQGLRLLTPLVGAGLYTSIGIGPVVATTAVLFAVAAVGMTTVRLTETPPAPDDRSVTAGFRHLFGTPGLAGMTVALAAAVGATGLTNTTNFAAIEVGLGKGPELLGVLASLQGVGAVVGGLTAGLLVARFGELATAALGLTLLGLGAATTIGTSLALICVGLVAAGVGVSWTVVAFVTLRQRLTPPTLQGRVSAASNMAINVPQLTATLAAAALILVVDYRLMIGFTVLVILAAATSVAVQRVDEEVPA</sequence>
<feature type="transmembrane region" description="Helical" evidence="6">
    <location>
        <begin position="202"/>
        <end position="223"/>
    </location>
</feature>
<name>A0A8J3Z6W9_9ACTN</name>
<feature type="transmembrane region" description="Helical" evidence="6">
    <location>
        <begin position="73"/>
        <end position="90"/>
    </location>
</feature>
<dbReference type="GO" id="GO:0005886">
    <property type="term" value="C:plasma membrane"/>
    <property type="evidence" value="ECO:0007669"/>
    <property type="project" value="UniProtKB-SubCell"/>
</dbReference>
<dbReference type="RefSeq" id="WP_203993633.1">
    <property type="nucleotide sequence ID" value="NZ_BOPG01000023.1"/>
</dbReference>
<keyword evidence="3 6" id="KW-0812">Transmembrane</keyword>
<dbReference type="Proteomes" id="UP000612585">
    <property type="component" value="Unassembled WGS sequence"/>
</dbReference>
<evidence type="ECO:0000256" key="4">
    <source>
        <dbReference type="ARBA" id="ARBA00022989"/>
    </source>
</evidence>
<comment type="subcellular location">
    <subcellularLocation>
        <location evidence="1">Cell membrane</location>
        <topology evidence="1">Multi-pass membrane protein</topology>
    </subcellularLocation>
</comment>
<dbReference type="SUPFAM" id="SSF103473">
    <property type="entry name" value="MFS general substrate transporter"/>
    <property type="match status" value="1"/>
</dbReference>
<protein>
    <submittedName>
        <fullName evidence="8">MFS transporter</fullName>
    </submittedName>
</protein>
<evidence type="ECO:0000256" key="6">
    <source>
        <dbReference type="SAM" id="Phobius"/>
    </source>
</evidence>
<evidence type="ECO:0000256" key="2">
    <source>
        <dbReference type="ARBA" id="ARBA00022475"/>
    </source>
</evidence>
<feature type="transmembrane region" description="Helical" evidence="6">
    <location>
        <begin position="337"/>
        <end position="355"/>
    </location>
</feature>
<feature type="domain" description="Major facilitator superfamily (MFS) profile" evidence="7">
    <location>
        <begin position="202"/>
        <end position="388"/>
    </location>
</feature>
<organism evidence="8 9">
    <name type="scientific">Virgisporangium aurantiacum</name>
    <dbReference type="NCBI Taxonomy" id="175570"/>
    <lineage>
        <taxon>Bacteria</taxon>
        <taxon>Bacillati</taxon>
        <taxon>Actinomycetota</taxon>
        <taxon>Actinomycetes</taxon>
        <taxon>Micromonosporales</taxon>
        <taxon>Micromonosporaceae</taxon>
        <taxon>Virgisporangium</taxon>
    </lineage>
</organism>
<keyword evidence="2" id="KW-1003">Cell membrane</keyword>
<feature type="transmembrane region" description="Helical" evidence="6">
    <location>
        <begin position="96"/>
        <end position="115"/>
    </location>
</feature>
<dbReference type="AlphaFoldDB" id="A0A8J3Z6W9"/>
<feature type="transmembrane region" description="Helical" evidence="6">
    <location>
        <begin position="243"/>
        <end position="265"/>
    </location>
</feature>
<keyword evidence="4 6" id="KW-1133">Transmembrane helix</keyword>
<feature type="transmembrane region" description="Helical" evidence="6">
    <location>
        <begin position="294"/>
        <end position="316"/>
    </location>
</feature>
<evidence type="ECO:0000256" key="5">
    <source>
        <dbReference type="ARBA" id="ARBA00023136"/>
    </source>
</evidence>
<feature type="transmembrane region" description="Helical" evidence="6">
    <location>
        <begin position="361"/>
        <end position="379"/>
    </location>
</feature>
<dbReference type="Gene3D" id="1.20.1250.20">
    <property type="entry name" value="MFS general substrate transporter like domains"/>
    <property type="match status" value="1"/>
</dbReference>